<gene>
    <name evidence="1" type="ORF">AAEO56_12780</name>
</gene>
<proteinExistence type="predicted"/>
<keyword evidence="2" id="KW-1185">Reference proteome</keyword>
<sequence>MKNLLDKYDCLFPLNQGSYYINDDRETKKAVFVKEDERWTLLIDNQKATIHFMQNEGCIMLDNAIKKCDWICFDDERFYFIEAKDVRPGQRKSERKGAKEKFEGTLKFYKEELGFSLDNFTEVYAILNFRNTNRITSAASKENKAHYKETFGVTYEETNSIEFN</sequence>
<dbReference type="Proteomes" id="UP001464555">
    <property type="component" value="Unassembled WGS sequence"/>
</dbReference>
<comment type="caution">
    <text evidence="1">The sequence shown here is derived from an EMBL/GenBank/DDBJ whole genome shotgun (WGS) entry which is preliminary data.</text>
</comment>
<dbReference type="RefSeq" id="WP_341697460.1">
    <property type="nucleotide sequence ID" value="NZ_JBBYHR010000007.1"/>
</dbReference>
<organism evidence="1 2">
    <name type="scientific">Flavobacterium arundinis</name>
    <dbReference type="NCBI Taxonomy" id="3139143"/>
    <lineage>
        <taxon>Bacteria</taxon>
        <taxon>Pseudomonadati</taxon>
        <taxon>Bacteroidota</taxon>
        <taxon>Flavobacteriia</taxon>
        <taxon>Flavobacteriales</taxon>
        <taxon>Flavobacteriaceae</taxon>
        <taxon>Flavobacterium</taxon>
    </lineage>
</organism>
<name>A0ABU9HYC3_9FLAO</name>
<protein>
    <submittedName>
        <fullName evidence="1">Uncharacterized protein</fullName>
    </submittedName>
</protein>
<dbReference type="EMBL" id="JBBYHR010000007">
    <property type="protein sequence ID" value="MEL1245144.1"/>
    <property type="molecule type" value="Genomic_DNA"/>
</dbReference>
<evidence type="ECO:0000313" key="2">
    <source>
        <dbReference type="Proteomes" id="UP001464555"/>
    </source>
</evidence>
<accession>A0ABU9HYC3</accession>
<evidence type="ECO:0000313" key="1">
    <source>
        <dbReference type="EMBL" id="MEL1245144.1"/>
    </source>
</evidence>
<reference evidence="1 2" key="1">
    <citation type="submission" date="2024-04" db="EMBL/GenBank/DDBJ databases">
        <title>Flavobacterium sp. DGU11 16S ribosomal RNA gene Genome sequencing and assembly.</title>
        <authorList>
            <person name="Park S."/>
        </authorList>
    </citation>
    <scope>NUCLEOTIDE SEQUENCE [LARGE SCALE GENOMIC DNA]</scope>
    <source>
        <strain evidence="1 2">DGU11</strain>
    </source>
</reference>